<dbReference type="Proteomes" id="UP000606991">
    <property type="component" value="Unassembled WGS sequence"/>
</dbReference>
<evidence type="ECO:0000259" key="3">
    <source>
        <dbReference type="PROSITE" id="PS50977"/>
    </source>
</evidence>
<dbReference type="InterPro" id="IPR009057">
    <property type="entry name" value="Homeodomain-like_sf"/>
</dbReference>
<organism evidence="4 5">
    <name type="scientific">Candidatus Aeolococcus gillhamiae</name>
    <dbReference type="NCBI Taxonomy" id="3127015"/>
    <lineage>
        <taxon>Bacteria</taxon>
        <taxon>Bacillati</taxon>
        <taxon>Candidatus Dormiibacterota</taxon>
        <taxon>Candidatus Dormibacteria</taxon>
        <taxon>Candidatus Aeolococcales</taxon>
        <taxon>Candidatus Aeolococcaceae</taxon>
        <taxon>Candidatus Aeolococcus</taxon>
    </lineage>
</organism>
<accession>A0A934K0B3</accession>
<dbReference type="SUPFAM" id="SSF48498">
    <property type="entry name" value="Tetracyclin repressor-like, C-terminal domain"/>
    <property type="match status" value="1"/>
</dbReference>
<reference evidence="4 5" key="1">
    <citation type="submission" date="2020-10" db="EMBL/GenBank/DDBJ databases">
        <title>Ca. Dormibacterota MAGs.</title>
        <authorList>
            <person name="Montgomery K."/>
        </authorList>
    </citation>
    <scope>NUCLEOTIDE SEQUENCE [LARGE SCALE GENOMIC DNA]</scope>
    <source>
        <strain evidence="4">SC8812_S17_18</strain>
    </source>
</reference>
<dbReference type="InterPro" id="IPR023772">
    <property type="entry name" value="DNA-bd_HTH_TetR-type_CS"/>
</dbReference>
<comment type="caution">
    <text evidence="4">The sequence shown here is derived from an EMBL/GenBank/DDBJ whole genome shotgun (WGS) entry which is preliminary data.</text>
</comment>
<dbReference type="PRINTS" id="PR00455">
    <property type="entry name" value="HTHTETR"/>
</dbReference>
<evidence type="ECO:0000256" key="1">
    <source>
        <dbReference type="ARBA" id="ARBA00023125"/>
    </source>
</evidence>
<sequence length="211" mass="23699">MHAAQRKPRVAGTGTATSELIYEAIVTLMYERGYHDTSLREVARKVGIQVASVYYHFPSKEAMLMEVMSRTTRDLTRRTEAEVAAAGADPVARLTAAVHAHVTFHAERRKEAFLADTELRSLQPEQRTLVAGWRDRYEAAFSAILQQGFESGRFRRIDQRLALNALLGMCNEVAAWYRPSGRLTLDQIASTYADLFLNGVEMQPVVIGPER</sequence>
<dbReference type="SUPFAM" id="SSF46689">
    <property type="entry name" value="Homeodomain-like"/>
    <property type="match status" value="1"/>
</dbReference>
<dbReference type="InterPro" id="IPR036271">
    <property type="entry name" value="Tet_transcr_reg_TetR-rel_C_sf"/>
</dbReference>
<dbReference type="RefSeq" id="WP_337309374.1">
    <property type="nucleotide sequence ID" value="NZ_JAEKNS010000037.1"/>
</dbReference>
<name>A0A934K0B3_9BACT</name>
<proteinExistence type="predicted"/>
<dbReference type="Gene3D" id="1.10.357.10">
    <property type="entry name" value="Tetracycline Repressor, domain 2"/>
    <property type="match status" value="1"/>
</dbReference>
<dbReference type="Pfam" id="PF17932">
    <property type="entry name" value="TetR_C_24"/>
    <property type="match status" value="1"/>
</dbReference>
<dbReference type="PANTHER" id="PTHR30055:SF237">
    <property type="entry name" value="TRANSCRIPTIONAL REPRESSOR MCE3R"/>
    <property type="match status" value="1"/>
</dbReference>
<dbReference type="EMBL" id="JAEKNS010000037">
    <property type="protein sequence ID" value="MBJ7593776.1"/>
    <property type="molecule type" value="Genomic_DNA"/>
</dbReference>
<keyword evidence="1 2" id="KW-0238">DNA-binding</keyword>
<dbReference type="InterPro" id="IPR050109">
    <property type="entry name" value="HTH-type_TetR-like_transc_reg"/>
</dbReference>
<evidence type="ECO:0000256" key="2">
    <source>
        <dbReference type="PROSITE-ProRule" id="PRU00335"/>
    </source>
</evidence>
<protein>
    <submittedName>
        <fullName evidence="4">TetR family transcriptional regulator</fullName>
    </submittedName>
</protein>
<gene>
    <name evidence="4" type="ORF">JF886_02765</name>
</gene>
<dbReference type="PANTHER" id="PTHR30055">
    <property type="entry name" value="HTH-TYPE TRANSCRIPTIONAL REGULATOR RUTR"/>
    <property type="match status" value="1"/>
</dbReference>
<dbReference type="Pfam" id="PF00440">
    <property type="entry name" value="TetR_N"/>
    <property type="match status" value="1"/>
</dbReference>
<dbReference type="PROSITE" id="PS01081">
    <property type="entry name" value="HTH_TETR_1"/>
    <property type="match status" value="1"/>
</dbReference>
<dbReference type="PROSITE" id="PS50977">
    <property type="entry name" value="HTH_TETR_2"/>
    <property type="match status" value="1"/>
</dbReference>
<feature type="DNA-binding region" description="H-T-H motif" evidence="2">
    <location>
        <begin position="38"/>
        <end position="57"/>
    </location>
</feature>
<dbReference type="AlphaFoldDB" id="A0A934K0B3"/>
<dbReference type="GO" id="GO:0003700">
    <property type="term" value="F:DNA-binding transcription factor activity"/>
    <property type="evidence" value="ECO:0007669"/>
    <property type="project" value="TreeGrafter"/>
</dbReference>
<dbReference type="GO" id="GO:0000976">
    <property type="term" value="F:transcription cis-regulatory region binding"/>
    <property type="evidence" value="ECO:0007669"/>
    <property type="project" value="TreeGrafter"/>
</dbReference>
<evidence type="ECO:0000313" key="4">
    <source>
        <dbReference type="EMBL" id="MBJ7593776.1"/>
    </source>
</evidence>
<dbReference type="Gene3D" id="1.10.10.60">
    <property type="entry name" value="Homeodomain-like"/>
    <property type="match status" value="1"/>
</dbReference>
<dbReference type="InterPro" id="IPR041490">
    <property type="entry name" value="KstR2_TetR_C"/>
</dbReference>
<dbReference type="InterPro" id="IPR001647">
    <property type="entry name" value="HTH_TetR"/>
</dbReference>
<evidence type="ECO:0000313" key="5">
    <source>
        <dbReference type="Proteomes" id="UP000606991"/>
    </source>
</evidence>
<feature type="domain" description="HTH tetR-type" evidence="3">
    <location>
        <begin position="15"/>
        <end position="75"/>
    </location>
</feature>